<organism evidence="1">
    <name type="scientific">Oryza nivara</name>
    <name type="common">Indian wild rice</name>
    <name type="synonym">Oryza sativa f. spontanea</name>
    <dbReference type="NCBI Taxonomy" id="4536"/>
    <lineage>
        <taxon>Eukaryota</taxon>
        <taxon>Viridiplantae</taxon>
        <taxon>Streptophyta</taxon>
        <taxon>Embryophyta</taxon>
        <taxon>Tracheophyta</taxon>
        <taxon>Spermatophyta</taxon>
        <taxon>Magnoliopsida</taxon>
        <taxon>Liliopsida</taxon>
        <taxon>Poales</taxon>
        <taxon>Poaceae</taxon>
        <taxon>BOP clade</taxon>
        <taxon>Oryzoideae</taxon>
        <taxon>Oryzeae</taxon>
        <taxon>Oryzinae</taxon>
        <taxon>Oryza</taxon>
    </lineage>
</organism>
<dbReference type="Gramene" id="ONIVA05G05170.1">
    <property type="protein sequence ID" value="ONIVA05G05170.1"/>
    <property type="gene ID" value="ONIVA05G05170"/>
</dbReference>
<reference evidence="1" key="2">
    <citation type="submission" date="2018-04" db="EMBL/GenBank/DDBJ databases">
        <title>OnivRS2 (Oryza nivara Reference Sequence Version 2).</title>
        <authorList>
            <person name="Zhang J."/>
            <person name="Kudrna D."/>
            <person name="Lee S."/>
            <person name="Talag J."/>
            <person name="Rajasekar S."/>
            <person name="Welchert J."/>
            <person name="Hsing Y.-I."/>
            <person name="Wing R.A."/>
        </authorList>
    </citation>
    <scope>NUCLEOTIDE SEQUENCE [LARGE SCALE GENOMIC DNA]</scope>
    <source>
        <strain evidence="1">SL10</strain>
    </source>
</reference>
<evidence type="ECO:0000313" key="2">
    <source>
        <dbReference type="Proteomes" id="UP000006591"/>
    </source>
</evidence>
<dbReference type="EnsemblPlants" id="ONIVA05G05170.1">
    <property type="protein sequence ID" value="ONIVA05G05170.1"/>
    <property type="gene ID" value="ONIVA05G05170"/>
</dbReference>
<dbReference type="Proteomes" id="UP000006591">
    <property type="component" value="Chromosome 5"/>
</dbReference>
<protein>
    <submittedName>
        <fullName evidence="1">Uncharacterized protein</fullName>
    </submittedName>
</protein>
<name>A0A0E0HA57_ORYNI</name>
<dbReference type="HOGENOM" id="CLU_1573159_0_0_1"/>
<sequence length="170" mass="17477">MVLSFFLSGHLVGDGFQVDEAAAACAAARAWAARPGAEEDVGRGAEAERRACWRLARRKTTTAVARRGLSAAVRPARRHCGRRRPAARLVLDYGGGASGSRGGGLKAAATTLVVAAAVVDVAGRKPSLGSFEPRRTAAARRSVTLSGGRSGASPLLCCVLALSICLLGRP</sequence>
<keyword evidence="2" id="KW-1185">Reference proteome</keyword>
<dbReference type="AlphaFoldDB" id="A0A0E0HA57"/>
<proteinExistence type="predicted"/>
<accession>A0A0E0HA57</accession>
<evidence type="ECO:0000313" key="1">
    <source>
        <dbReference type="EnsemblPlants" id="ONIVA05G05170.1"/>
    </source>
</evidence>
<reference evidence="1" key="1">
    <citation type="submission" date="2015-04" db="UniProtKB">
        <authorList>
            <consortium name="EnsemblPlants"/>
        </authorList>
    </citation>
    <scope>IDENTIFICATION</scope>
    <source>
        <strain evidence="1">SL10</strain>
    </source>
</reference>